<gene>
    <name evidence="1" type="ORF">BQ4739_LOCUS19192</name>
</gene>
<reference evidence="1 2" key="1">
    <citation type="submission" date="2016-10" db="EMBL/GenBank/DDBJ databases">
        <authorList>
            <person name="Cai Z."/>
        </authorList>
    </citation>
    <scope>NUCLEOTIDE SEQUENCE [LARGE SCALE GENOMIC DNA]</scope>
</reference>
<accession>A0A383WNZ4</accession>
<dbReference type="EMBL" id="FNXT01001345">
    <property type="protein sequence ID" value="SZX78889.1"/>
    <property type="molecule type" value="Genomic_DNA"/>
</dbReference>
<sequence>MCLDVPSDVPTSAVLKQDLWQLLVGGEDVNVPRKNAVARSHKIQCPIAMAGNKFLDYKDSNGNVTRRVAAVRYQRYLPADQQDGDLETTIVDEGLPALIRRCYQLYLQKARESGSSGIWHLLPEYYKAICHSAAETVNPLREFLRAPRPEGACSVTRHFALYEDGAMTAQSQLVLALHTFMKFAHPGVRAPSKWSGDEVQPLYEEGYERKTLAICKACRQPHKTGCCEHYGSKNKTTTQIWLNLRLVAVEPTHSGFVDDGF</sequence>
<protein>
    <submittedName>
        <fullName evidence="1">Uncharacterized protein</fullName>
    </submittedName>
</protein>
<keyword evidence="2" id="KW-1185">Reference proteome</keyword>
<evidence type="ECO:0000313" key="1">
    <source>
        <dbReference type="EMBL" id="SZX78889.1"/>
    </source>
</evidence>
<proteinExistence type="predicted"/>
<name>A0A383WNZ4_TETOB</name>
<evidence type="ECO:0000313" key="2">
    <source>
        <dbReference type="Proteomes" id="UP000256970"/>
    </source>
</evidence>
<dbReference type="Proteomes" id="UP000256970">
    <property type="component" value="Unassembled WGS sequence"/>
</dbReference>
<organism evidence="1 2">
    <name type="scientific">Tetradesmus obliquus</name>
    <name type="common">Green alga</name>
    <name type="synonym">Acutodesmus obliquus</name>
    <dbReference type="NCBI Taxonomy" id="3088"/>
    <lineage>
        <taxon>Eukaryota</taxon>
        <taxon>Viridiplantae</taxon>
        <taxon>Chlorophyta</taxon>
        <taxon>core chlorophytes</taxon>
        <taxon>Chlorophyceae</taxon>
        <taxon>CS clade</taxon>
        <taxon>Sphaeropleales</taxon>
        <taxon>Scenedesmaceae</taxon>
        <taxon>Tetradesmus</taxon>
    </lineage>
</organism>
<dbReference type="AlphaFoldDB" id="A0A383WNZ4"/>